<accession>A0ABQ3I8G5</accession>
<keyword evidence="1" id="KW-1133">Transmembrane helix</keyword>
<proteinExistence type="predicted"/>
<reference evidence="3" key="1">
    <citation type="journal article" date="2019" name="Int. J. Syst. Evol. Microbiol.">
        <title>The Global Catalogue of Microorganisms (GCM) 10K type strain sequencing project: providing services to taxonomists for standard genome sequencing and annotation.</title>
        <authorList>
            <consortium name="The Broad Institute Genomics Platform"/>
            <consortium name="The Broad Institute Genome Sequencing Center for Infectious Disease"/>
            <person name="Wu L."/>
            <person name="Ma J."/>
        </authorList>
    </citation>
    <scope>NUCLEOTIDE SEQUENCE [LARGE SCALE GENOMIC DNA]</scope>
    <source>
        <strain evidence="3">CGMCC 1.15111</strain>
    </source>
</reference>
<dbReference type="RefSeq" id="WP_189629989.1">
    <property type="nucleotide sequence ID" value="NZ_BNAG01000002.1"/>
</dbReference>
<evidence type="ECO:0000313" key="3">
    <source>
        <dbReference type="Proteomes" id="UP000658258"/>
    </source>
</evidence>
<dbReference type="Proteomes" id="UP000658258">
    <property type="component" value="Unassembled WGS sequence"/>
</dbReference>
<dbReference type="EMBL" id="BNAG01000002">
    <property type="protein sequence ID" value="GHE63780.1"/>
    <property type="molecule type" value="Genomic_DNA"/>
</dbReference>
<keyword evidence="3" id="KW-1185">Reference proteome</keyword>
<protein>
    <recommendedName>
        <fullName evidence="4">Tetratricopeptide repeat protein</fullName>
    </recommendedName>
</protein>
<keyword evidence="1" id="KW-0472">Membrane</keyword>
<dbReference type="SUPFAM" id="SSF48452">
    <property type="entry name" value="TPR-like"/>
    <property type="match status" value="1"/>
</dbReference>
<dbReference type="Pfam" id="PF14559">
    <property type="entry name" value="TPR_19"/>
    <property type="match status" value="1"/>
</dbReference>
<keyword evidence="1" id="KW-0812">Transmembrane</keyword>
<dbReference type="Gene3D" id="1.25.40.10">
    <property type="entry name" value="Tetratricopeptide repeat domain"/>
    <property type="match status" value="1"/>
</dbReference>
<evidence type="ECO:0000313" key="2">
    <source>
        <dbReference type="EMBL" id="GHE63780.1"/>
    </source>
</evidence>
<sequence length="244" mass="28263">MTEQERNELIDKFLLNELEGLELARFEYLIGSDKELKKSLQLELELRSALNEKSDFNLFKSLVNDAQKEYFEAKKPQTKQVWRAAAVFAVIATFGFLIWRSSVTKSPEYIFDNYFEPYEAPTNLRGTDITNIDDDFMLGLVRYDEQQYAQAIALFEKAYSKDSKNYTARFLMAVAYMGLKEFEQAEPIFLELISDSSHLFQDQARWYLGLLYLTDNDTSNDPAAKQVWTGLKDTALKAKADQLK</sequence>
<feature type="transmembrane region" description="Helical" evidence="1">
    <location>
        <begin position="81"/>
        <end position="99"/>
    </location>
</feature>
<dbReference type="InterPro" id="IPR011990">
    <property type="entry name" value="TPR-like_helical_dom_sf"/>
</dbReference>
<evidence type="ECO:0008006" key="4">
    <source>
        <dbReference type="Google" id="ProtNLM"/>
    </source>
</evidence>
<gene>
    <name evidence="2" type="ORF">GCM10011340_18990</name>
</gene>
<comment type="caution">
    <text evidence="2">The sequence shown here is derived from an EMBL/GenBank/DDBJ whole genome shotgun (WGS) entry which is preliminary data.</text>
</comment>
<name>A0ABQ3I8G5_9BACT</name>
<organism evidence="2 3">
    <name type="scientific">Roseivirga thermotolerans</name>
    <dbReference type="NCBI Taxonomy" id="1758176"/>
    <lineage>
        <taxon>Bacteria</taxon>
        <taxon>Pseudomonadati</taxon>
        <taxon>Bacteroidota</taxon>
        <taxon>Cytophagia</taxon>
        <taxon>Cytophagales</taxon>
        <taxon>Roseivirgaceae</taxon>
        <taxon>Roseivirga</taxon>
    </lineage>
</organism>
<evidence type="ECO:0000256" key="1">
    <source>
        <dbReference type="SAM" id="Phobius"/>
    </source>
</evidence>